<dbReference type="GO" id="GO:0008270">
    <property type="term" value="F:zinc ion binding"/>
    <property type="evidence" value="ECO:0007669"/>
    <property type="project" value="UniProtKB-KW"/>
</dbReference>
<gene>
    <name evidence="3" type="ORF">RN001_003693</name>
</gene>
<evidence type="ECO:0000313" key="3">
    <source>
        <dbReference type="EMBL" id="KAK4887422.1"/>
    </source>
</evidence>
<keyword evidence="1" id="KW-0479">Metal-binding</keyword>
<proteinExistence type="predicted"/>
<protein>
    <recommendedName>
        <fullName evidence="2">SWIM-type domain-containing protein</fullName>
    </recommendedName>
</protein>
<reference evidence="4" key="1">
    <citation type="submission" date="2023-01" db="EMBL/GenBank/DDBJ databases">
        <title>Key to firefly adult light organ development and bioluminescence: homeobox transcription factors regulate luciferase expression and transportation to peroxisome.</title>
        <authorList>
            <person name="Fu X."/>
        </authorList>
    </citation>
    <scope>NUCLEOTIDE SEQUENCE [LARGE SCALE GENOMIC DNA]</scope>
</reference>
<keyword evidence="1" id="KW-0862">Zinc</keyword>
<evidence type="ECO:0000256" key="1">
    <source>
        <dbReference type="PROSITE-ProRule" id="PRU00325"/>
    </source>
</evidence>
<dbReference type="PROSITE" id="PS50966">
    <property type="entry name" value="ZF_SWIM"/>
    <property type="match status" value="1"/>
</dbReference>
<keyword evidence="4" id="KW-1185">Reference proteome</keyword>
<name>A0AAN7Q9T2_9COLE</name>
<evidence type="ECO:0000313" key="4">
    <source>
        <dbReference type="Proteomes" id="UP001353858"/>
    </source>
</evidence>
<feature type="domain" description="SWIM-type" evidence="2">
    <location>
        <begin position="57"/>
        <end position="93"/>
    </location>
</feature>
<comment type="caution">
    <text evidence="3">The sequence shown here is derived from an EMBL/GenBank/DDBJ whole genome shotgun (WGS) entry which is preliminary data.</text>
</comment>
<evidence type="ECO:0000259" key="2">
    <source>
        <dbReference type="PROSITE" id="PS50966"/>
    </source>
</evidence>
<dbReference type="AlphaFoldDB" id="A0AAN7Q9T2"/>
<dbReference type="EMBL" id="JARPUR010000001">
    <property type="protein sequence ID" value="KAK4887422.1"/>
    <property type="molecule type" value="Genomic_DNA"/>
</dbReference>
<dbReference type="InterPro" id="IPR007527">
    <property type="entry name" value="Znf_SWIM"/>
</dbReference>
<accession>A0AAN7Q9T2</accession>
<keyword evidence="1" id="KW-0863">Zinc-finger</keyword>
<sequence>MARNPVISFACILSYFDEKKLIAKGENAFNSGHVQQVQFDKELGILRVLASTKKKTYKVEVSIGSNEITKCTCDCPRGLDICHHMCALAFFGLYNISVTDLACSWRVHKQKNDYVQTAEELIPLSNEMANYKAIKEDVSSEQINTFYNNIKEYGPTGVCWLLSPEPEIKSNGVGPTKENPYPLSTSKENVRIAKRKLPFSERMGKKLKRTCTATSISNMPPTNTEAALAVQNFLEDSGVPSVISGELQMGCDSDLLTLQL</sequence>
<dbReference type="Proteomes" id="UP001353858">
    <property type="component" value="Unassembled WGS sequence"/>
</dbReference>
<organism evidence="3 4">
    <name type="scientific">Aquatica leii</name>
    <dbReference type="NCBI Taxonomy" id="1421715"/>
    <lineage>
        <taxon>Eukaryota</taxon>
        <taxon>Metazoa</taxon>
        <taxon>Ecdysozoa</taxon>
        <taxon>Arthropoda</taxon>
        <taxon>Hexapoda</taxon>
        <taxon>Insecta</taxon>
        <taxon>Pterygota</taxon>
        <taxon>Neoptera</taxon>
        <taxon>Endopterygota</taxon>
        <taxon>Coleoptera</taxon>
        <taxon>Polyphaga</taxon>
        <taxon>Elateriformia</taxon>
        <taxon>Elateroidea</taxon>
        <taxon>Lampyridae</taxon>
        <taxon>Luciolinae</taxon>
        <taxon>Aquatica</taxon>
    </lineage>
</organism>